<dbReference type="KEGG" id="run:DR864_12995"/>
<protein>
    <submittedName>
        <fullName evidence="1">Uncharacterized protein</fullName>
    </submittedName>
</protein>
<keyword evidence="2" id="KW-1185">Reference proteome</keyword>
<evidence type="ECO:0000313" key="2">
    <source>
        <dbReference type="Proteomes" id="UP000251993"/>
    </source>
</evidence>
<name>A0A344TIY5_9BACT</name>
<accession>A0A344TIY5</accession>
<dbReference type="RefSeq" id="WP_114067389.1">
    <property type="nucleotide sequence ID" value="NZ_CP030850.1"/>
</dbReference>
<dbReference type="AlphaFoldDB" id="A0A344TIY5"/>
<reference evidence="1 2" key="1">
    <citation type="submission" date="2018-07" db="EMBL/GenBank/DDBJ databases">
        <title>Genome sequencing of Runella.</title>
        <authorList>
            <person name="Baek M.-G."/>
            <person name="Yi H."/>
        </authorList>
    </citation>
    <scope>NUCLEOTIDE SEQUENCE [LARGE SCALE GENOMIC DNA]</scope>
    <source>
        <strain evidence="1 2">HYN0085</strain>
    </source>
</reference>
<dbReference type="Proteomes" id="UP000251993">
    <property type="component" value="Chromosome"/>
</dbReference>
<proteinExistence type="predicted"/>
<sequence>MENEPVWILISELLESGLEYSVELGRIENKDTWILKNNEKEVVAYQIAEPGKVPFYNVYCLVEYESENGKESSTPEIIAFLLKGS</sequence>
<dbReference type="OrthoDB" id="9850070at2"/>
<organism evidence="1 2">
    <name type="scientific">Runella rosea</name>
    <dbReference type="NCBI Taxonomy" id="2259595"/>
    <lineage>
        <taxon>Bacteria</taxon>
        <taxon>Pseudomonadati</taxon>
        <taxon>Bacteroidota</taxon>
        <taxon>Cytophagia</taxon>
        <taxon>Cytophagales</taxon>
        <taxon>Spirosomataceae</taxon>
        <taxon>Runella</taxon>
    </lineage>
</organism>
<dbReference type="EMBL" id="CP030850">
    <property type="protein sequence ID" value="AXE18606.1"/>
    <property type="molecule type" value="Genomic_DNA"/>
</dbReference>
<gene>
    <name evidence="1" type="ORF">DR864_12995</name>
</gene>
<evidence type="ECO:0000313" key="1">
    <source>
        <dbReference type="EMBL" id="AXE18606.1"/>
    </source>
</evidence>